<evidence type="ECO:0000313" key="15">
    <source>
        <dbReference type="Proteomes" id="UP001595625"/>
    </source>
</evidence>
<dbReference type="Pfam" id="PF02518">
    <property type="entry name" value="HATPase_c"/>
    <property type="match status" value="1"/>
</dbReference>
<evidence type="ECO:0000256" key="6">
    <source>
        <dbReference type="ARBA" id="ARBA00022692"/>
    </source>
</evidence>
<feature type="domain" description="Histidine kinase/HSP90-like ATPase" evidence="12">
    <location>
        <begin position="510"/>
        <end position="602"/>
    </location>
</feature>
<keyword evidence="15" id="KW-1185">Reference proteome</keyword>
<dbReference type="SUPFAM" id="SSF55781">
    <property type="entry name" value="GAF domain-like"/>
    <property type="match status" value="1"/>
</dbReference>
<dbReference type="SUPFAM" id="SSF55874">
    <property type="entry name" value="ATPase domain of HSP90 chaperone/DNA topoisomerase II/histidine kinase"/>
    <property type="match status" value="1"/>
</dbReference>
<keyword evidence="9" id="KW-0902">Two-component regulatory system</keyword>
<dbReference type="InterPro" id="IPR050482">
    <property type="entry name" value="Sensor_HK_TwoCompSys"/>
</dbReference>
<proteinExistence type="predicted"/>
<dbReference type="RefSeq" id="WP_240633610.1">
    <property type="nucleotide sequence ID" value="NZ_JBHRUJ010000001.1"/>
</dbReference>
<evidence type="ECO:0000256" key="8">
    <source>
        <dbReference type="ARBA" id="ARBA00022989"/>
    </source>
</evidence>
<name>A0ABV7KHF8_PLAOK</name>
<dbReference type="InterPro" id="IPR036890">
    <property type="entry name" value="HATPase_C_sf"/>
</dbReference>
<dbReference type="PANTHER" id="PTHR24421">
    <property type="entry name" value="NITRATE/NITRITE SENSOR PROTEIN NARX-RELATED"/>
    <property type="match status" value="1"/>
</dbReference>
<organism evidence="14 15">
    <name type="scientific">Planomicrobium okeanokoites</name>
    <name type="common">Planococcus okeanokoites</name>
    <name type="synonym">Flavobacterium okeanokoites</name>
    <dbReference type="NCBI Taxonomy" id="244"/>
    <lineage>
        <taxon>Bacteria</taxon>
        <taxon>Bacillati</taxon>
        <taxon>Bacillota</taxon>
        <taxon>Bacilli</taxon>
        <taxon>Bacillales</taxon>
        <taxon>Caryophanaceae</taxon>
        <taxon>Planomicrobium</taxon>
    </lineage>
</organism>
<comment type="catalytic activity">
    <reaction evidence="1">
        <text>ATP + protein L-histidine = ADP + protein N-phospho-L-histidine.</text>
        <dbReference type="EC" id="2.7.13.3"/>
    </reaction>
</comment>
<dbReference type="Proteomes" id="UP001595625">
    <property type="component" value="Unassembled WGS sequence"/>
</dbReference>
<evidence type="ECO:0000256" key="11">
    <source>
        <dbReference type="SAM" id="Phobius"/>
    </source>
</evidence>
<evidence type="ECO:0000256" key="2">
    <source>
        <dbReference type="ARBA" id="ARBA00004651"/>
    </source>
</evidence>
<dbReference type="InterPro" id="IPR029016">
    <property type="entry name" value="GAF-like_dom_sf"/>
</dbReference>
<evidence type="ECO:0000256" key="1">
    <source>
        <dbReference type="ARBA" id="ARBA00000085"/>
    </source>
</evidence>
<keyword evidence="5" id="KW-0808">Transferase</keyword>
<dbReference type="InterPro" id="IPR011712">
    <property type="entry name" value="Sig_transdc_His_kin_sub3_dim/P"/>
</dbReference>
<dbReference type="GO" id="GO:0016301">
    <property type="term" value="F:kinase activity"/>
    <property type="evidence" value="ECO:0007669"/>
    <property type="project" value="UniProtKB-KW"/>
</dbReference>
<comment type="caution">
    <text evidence="14">The sequence shown here is derived from an EMBL/GenBank/DDBJ whole genome shotgun (WGS) entry which is preliminary data.</text>
</comment>
<evidence type="ECO:0000256" key="7">
    <source>
        <dbReference type="ARBA" id="ARBA00022777"/>
    </source>
</evidence>
<evidence type="ECO:0000313" key="14">
    <source>
        <dbReference type="EMBL" id="MFC3209779.1"/>
    </source>
</evidence>
<feature type="transmembrane region" description="Helical" evidence="11">
    <location>
        <begin position="142"/>
        <end position="161"/>
    </location>
</feature>
<feature type="transmembrane region" description="Helical" evidence="11">
    <location>
        <begin position="12"/>
        <end position="31"/>
    </location>
</feature>
<keyword evidence="10 11" id="KW-0472">Membrane</keyword>
<feature type="transmembrane region" description="Helical" evidence="11">
    <location>
        <begin position="69"/>
        <end position="93"/>
    </location>
</feature>
<gene>
    <name evidence="14" type="ORF">ACFOEJ_01645</name>
</gene>
<evidence type="ECO:0000259" key="13">
    <source>
        <dbReference type="Pfam" id="PF07730"/>
    </source>
</evidence>
<evidence type="ECO:0000256" key="3">
    <source>
        <dbReference type="ARBA" id="ARBA00012438"/>
    </source>
</evidence>
<evidence type="ECO:0000256" key="5">
    <source>
        <dbReference type="ARBA" id="ARBA00022679"/>
    </source>
</evidence>
<dbReference type="Gene3D" id="1.20.5.1930">
    <property type="match status" value="1"/>
</dbReference>
<comment type="subcellular location">
    <subcellularLocation>
        <location evidence="2">Cell membrane</location>
        <topology evidence="2">Multi-pass membrane protein</topology>
    </subcellularLocation>
</comment>
<evidence type="ECO:0000256" key="9">
    <source>
        <dbReference type="ARBA" id="ARBA00023012"/>
    </source>
</evidence>
<protein>
    <recommendedName>
        <fullName evidence="3">histidine kinase</fullName>
        <ecNumber evidence="3">2.7.13.3</ecNumber>
    </recommendedName>
</protein>
<dbReference type="EMBL" id="JBHRUJ010000001">
    <property type="protein sequence ID" value="MFC3209779.1"/>
    <property type="molecule type" value="Genomic_DNA"/>
</dbReference>
<dbReference type="PANTHER" id="PTHR24421:SF37">
    <property type="entry name" value="SENSOR HISTIDINE KINASE NARS"/>
    <property type="match status" value="1"/>
</dbReference>
<evidence type="ECO:0000259" key="12">
    <source>
        <dbReference type="Pfam" id="PF02518"/>
    </source>
</evidence>
<dbReference type="EC" id="2.7.13.3" evidence="3"/>
<evidence type="ECO:0000256" key="4">
    <source>
        <dbReference type="ARBA" id="ARBA00022475"/>
    </source>
</evidence>
<dbReference type="Gene3D" id="3.30.450.40">
    <property type="match status" value="1"/>
</dbReference>
<sequence length="618" mass="70717">MKQIAARHHSAQSFMMIVSLIGWSLAIYSLLQMPVIEKPFELLFLLTFIFICEHYPMPFRKGNSSLTFPIIFLTYLIYGIEITIVLYFIGVLLTTWINKRPLRIIFFNPAQLILSLAGAHFFQETFMPLFSAPEMWKNFVSLFIFIALFYLINNFIVDIVLFLRPEKYTKEIWAEKGKGELFSFSISLVYGFLLYYLGSQNRGEVDIFTYFFFLSPLIFLAIISSIILRLRADKQRLKALFHFSSELNKSIPTKEWDKEIKLLLSEVVFYEESFLFTKDEQENWELAFSEGSRADLAEALKEEDLSKLEKIHTTQVFNKQDLDQAPLSGCFDKNMQAAVYAPLLLDNELIGCLILTKIRTNSFVVEDVHSISTISNQLAIFLKTQLLFREKEQRILLEERNRIAHDIHDGIAQTLAGAVMKFDSAARKIPSNPEEAQRMINDSNNTLREGLKEIRDSIYALRPYPTENLSLDSAIQKKIDEIKKNGNNGLEILFEKRGIQTQLSLLTEKVIYSIAQESIQNCIKHAQASSLNVLLSYQKEQIFLKIKDDGIGFSLYEAMTTAMKEPHYGILQMNEDAAKIGATLQIESSETKGTEIIVRIPKMGFEGGIINDSSTVGG</sequence>
<accession>A0ABV7KHF8</accession>
<reference evidence="15" key="1">
    <citation type="journal article" date="2019" name="Int. J. Syst. Evol. Microbiol.">
        <title>The Global Catalogue of Microorganisms (GCM) 10K type strain sequencing project: providing services to taxonomists for standard genome sequencing and annotation.</title>
        <authorList>
            <consortium name="The Broad Institute Genomics Platform"/>
            <consortium name="The Broad Institute Genome Sequencing Center for Infectious Disease"/>
            <person name="Wu L."/>
            <person name="Ma J."/>
        </authorList>
    </citation>
    <scope>NUCLEOTIDE SEQUENCE [LARGE SCALE GENOMIC DNA]</scope>
    <source>
        <strain evidence="15">CCM 320</strain>
    </source>
</reference>
<keyword evidence="8 11" id="KW-1133">Transmembrane helix</keyword>
<dbReference type="InterPro" id="IPR003594">
    <property type="entry name" value="HATPase_dom"/>
</dbReference>
<feature type="transmembrane region" description="Helical" evidence="11">
    <location>
        <begin position="105"/>
        <end position="122"/>
    </location>
</feature>
<keyword evidence="4" id="KW-1003">Cell membrane</keyword>
<feature type="domain" description="Signal transduction histidine kinase subgroup 3 dimerisation and phosphoacceptor" evidence="13">
    <location>
        <begin position="399"/>
        <end position="463"/>
    </location>
</feature>
<dbReference type="CDD" id="cd16917">
    <property type="entry name" value="HATPase_UhpB-NarQ-NarX-like"/>
    <property type="match status" value="1"/>
</dbReference>
<keyword evidence="7 14" id="KW-0418">Kinase</keyword>
<evidence type="ECO:0000256" key="10">
    <source>
        <dbReference type="ARBA" id="ARBA00023136"/>
    </source>
</evidence>
<feature type="transmembrane region" description="Helical" evidence="11">
    <location>
        <begin position="181"/>
        <end position="198"/>
    </location>
</feature>
<dbReference type="Pfam" id="PF07730">
    <property type="entry name" value="HisKA_3"/>
    <property type="match status" value="1"/>
</dbReference>
<feature type="transmembrane region" description="Helical" evidence="11">
    <location>
        <begin position="210"/>
        <end position="228"/>
    </location>
</feature>
<keyword evidence="6 11" id="KW-0812">Transmembrane</keyword>
<dbReference type="Gene3D" id="3.30.565.10">
    <property type="entry name" value="Histidine kinase-like ATPase, C-terminal domain"/>
    <property type="match status" value="1"/>
</dbReference>